<dbReference type="PROSITE" id="PS00018">
    <property type="entry name" value="EF_HAND_1"/>
    <property type="match status" value="1"/>
</dbReference>
<dbReference type="STRING" id="1618545.US53_C0070G0008"/>
<reference evidence="1 2" key="1">
    <citation type="journal article" date="2015" name="Nature">
        <title>rRNA introns, odd ribosomes, and small enigmatic genomes across a large radiation of phyla.</title>
        <authorList>
            <person name="Brown C.T."/>
            <person name="Hug L.A."/>
            <person name="Thomas B.C."/>
            <person name="Sharon I."/>
            <person name="Castelle C.J."/>
            <person name="Singh A."/>
            <person name="Wilkins M.J."/>
            <person name="Williams K.H."/>
            <person name="Banfield J.F."/>
        </authorList>
    </citation>
    <scope>NUCLEOTIDE SEQUENCE [LARGE SCALE GENOMIC DNA]</scope>
</reference>
<accession>A0A0G0JG81</accession>
<gene>
    <name evidence="1" type="ORF">US53_C0070G0008</name>
</gene>
<evidence type="ECO:0000313" key="1">
    <source>
        <dbReference type="EMBL" id="KKQ35809.1"/>
    </source>
</evidence>
<proteinExistence type="predicted"/>
<dbReference type="Proteomes" id="UP000034591">
    <property type="component" value="Unassembled WGS sequence"/>
</dbReference>
<comment type="caution">
    <text evidence="1">The sequence shown here is derived from an EMBL/GenBank/DDBJ whole genome shotgun (WGS) entry which is preliminary data.</text>
</comment>
<evidence type="ECO:0008006" key="3">
    <source>
        <dbReference type="Google" id="ProtNLM"/>
    </source>
</evidence>
<name>A0A0G0JG81_9BACT</name>
<protein>
    <recommendedName>
        <fullName evidence="3">Transglycosylase SLT domain-containing protein</fullName>
    </recommendedName>
</protein>
<evidence type="ECO:0000313" key="2">
    <source>
        <dbReference type="Proteomes" id="UP000034591"/>
    </source>
</evidence>
<organism evidence="1 2">
    <name type="scientific">Candidatus Woesebacteria bacterium GW2011_GWA1_37_7</name>
    <dbReference type="NCBI Taxonomy" id="1618545"/>
    <lineage>
        <taxon>Bacteria</taxon>
        <taxon>Candidatus Woeseibacteriota</taxon>
    </lineage>
</organism>
<dbReference type="InterPro" id="IPR018247">
    <property type="entry name" value="EF_Hand_1_Ca_BS"/>
</dbReference>
<dbReference type="EMBL" id="LBTI01000070">
    <property type="protein sequence ID" value="KKQ35809.1"/>
    <property type="molecule type" value="Genomic_DNA"/>
</dbReference>
<dbReference type="AlphaFoldDB" id="A0A0G0JG81"/>
<sequence length="198" mass="22802">MELLFKNKVTDNREEFAEKMETISAKLGTIPDWLMFLMDFESAETFSASEENPFGCIGLIQFCPDFSGADYKTINGVQYKMSVIKSMSNVEQLTLVYEYLKLFKGDIQEYYDLYFAILCPDMLGKPDDYSNAGCSRNNLVFDMNSNKSVTVGEVKKFLDERVKNKVPPSYWNLFFKKKEIFCKSIREKSFSGAESSFC</sequence>